<dbReference type="OrthoDB" id="4172108at2759"/>
<feature type="region of interest" description="Disordered" evidence="1">
    <location>
        <begin position="307"/>
        <end position="341"/>
    </location>
</feature>
<feature type="region of interest" description="Disordered" evidence="1">
    <location>
        <begin position="405"/>
        <end position="424"/>
    </location>
</feature>
<feature type="compositionally biased region" description="Polar residues" evidence="1">
    <location>
        <begin position="329"/>
        <end position="341"/>
    </location>
</feature>
<protein>
    <submittedName>
        <fullName evidence="2">Uncharacterized protein</fullName>
    </submittedName>
</protein>
<dbReference type="Proteomes" id="UP000800038">
    <property type="component" value="Unassembled WGS sequence"/>
</dbReference>
<gene>
    <name evidence="2" type="ORF">EJ02DRAFT_427929</name>
</gene>
<reference evidence="2" key="1">
    <citation type="journal article" date="2020" name="Stud. Mycol.">
        <title>101 Dothideomycetes genomes: a test case for predicting lifestyles and emergence of pathogens.</title>
        <authorList>
            <person name="Haridas S."/>
            <person name="Albert R."/>
            <person name="Binder M."/>
            <person name="Bloem J."/>
            <person name="Labutti K."/>
            <person name="Salamov A."/>
            <person name="Andreopoulos B."/>
            <person name="Baker S."/>
            <person name="Barry K."/>
            <person name="Bills G."/>
            <person name="Bluhm B."/>
            <person name="Cannon C."/>
            <person name="Castanera R."/>
            <person name="Culley D."/>
            <person name="Daum C."/>
            <person name="Ezra D."/>
            <person name="Gonzalez J."/>
            <person name="Henrissat B."/>
            <person name="Kuo A."/>
            <person name="Liang C."/>
            <person name="Lipzen A."/>
            <person name="Lutzoni F."/>
            <person name="Magnuson J."/>
            <person name="Mondo S."/>
            <person name="Nolan M."/>
            <person name="Ohm R."/>
            <person name="Pangilinan J."/>
            <person name="Park H.-J."/>
            <person name="Ramirez L."/>
            <person name="Alfaro M."/>
            <person name="Sun H."/>
            <person name="Tritt A."/>
            <person name="Yoshinaga Y."/>
            <person name="Zwiers L.-H."/>
            <person name="Turgeon B."/>
            <person name="Goodwin S."/>
            <person name="Spatafora J."/>
            <person name="Crous P."/>
            <person name="Grigoriev I."/>
        </authorList>
    </citation>
    <scope>NUCLEOTIDE SEQUENCE</scope>
    <source>
        <strain evidence="2">CBS 161.51</strain>
    </source>
</reference>
<evidence type="ECO:0000313" key="3">
    <source>
        <dbReference type="Proteomes" id="UP000800038"/>
    </source>
</evidence>
<proteinExistence type="predicted"/>
<evidence type="ECO:0000313" key="2">
    <source>
        <dbReference type="EMBL" id="KAF1935963.1"/>
    </source>
</evidence>
<feature type="compositionally biased region" description="Polar residues" evidence="1">
    <location>
        <begin position="307"/>
        <end position="321"/>
    </location>
</feature>
<dbReference type="EMBL" id="ML976221">
    <property type="protein sequence ID" value="KAF1935963.1"/>
    <property type="molecule type" value="Genomic_DNA"/>
</dbReference>
<feature type="region of interest" description="Disordered" evidence="1">
    <location>
        <begin position="238"/>
        <end position="283"/>
    </location>
</feature>
<keyword evidence="3" id="KW-1185">Reference proteome</keyword>
<evidence type="ECO:0000256" key="1">
    <source>
        <dbReference type="SAM" id="MobiDB-lite"/>
    </source>
</evidence>
<feature type="region of interest" description="Disordered" evidence="1">
    <location>
        <begin position="198"/>
        <end position="220"/>
    </location>
</feature>
<dbReference type="AlphaFoldDB" id="A0A6A5S7V2"/>
<feature type="region of interest" description="Disordered" evidence="1">
    <location>
        <begin position="577"/>
        <end position="598"/>
    </location>
</feature>
<sequence>MKDYGQDMPFPCKDFEATLKRCEKTLEPYAENLVDKKMGVKKFVFTIRYINMEKEIDGLRKSITGHYQALQLCISFLHLRLSLEATKQTQRLLDAVPYRSMNVGGGRSYSTNALRISSQHTPLALPAPDEHPLFSEWKIFDRWLQSEDERIAQEAGLIRPLSLGDTPAAEPSGDVERAAILYQFRQQVEDAIMIEENREKRTTAGKRSHLAPSDAMKQKVRNMPPAPARTYTLETNHSGNFARFDDNHNDMSSSSATIRPGPSTPSPSPSPSGTSRYEPYFGSIDWAQSPTDSLMSRGVDRTSSVSTYRSSADYSPDSRPSISGPGASTAGTTPENHALRNSLSRGSLATIALGEAALGWKRLCRNTDVERNSLKYGPESRECDIQWQYREDTGISLRAVYQSSKDGKNRPWTNQQFPATGPSIPLTTTYPDGAVSIDFPRASFGKLADGYTDIKYTFTSYESAEKFQTLLYTNNGTDAAELKFDRPILSISSNKNPTECRGRNLRLWLRNETRPEQEGPVTFNALVLLFYTSALEEKGHWVEEPHYAFEWISESTYKKDGEKLTLVFSKDPQRWTTDKLRKSSTSNDTSTSRTPSIFSRKRTDSIEIPERRSVSSSAVSIKSSRSLYGRSSRPGNLNRFGYGELEIKFQSKRDRRAFLDVWKKYVKPLGATT</sequence>
<accession>A0A6A5S7V2</accession>
<organism evidence="2 3">
    <name type="scientific">Clathrospora elynae</name>
    <dbReference type="NCBI Taxonomy" id="706981"/>
    <lineage>
        <taxon>Eukaryota</taxon>
        <taxon>Fungi</taxon>
        <taxon>Dikarya</taxon>
        <taxon>Ascomycota</taxon>
        <taxon>Pezizomycotina</taxon>
        <taxon>Dothideomycetes</taxon>
        <taxon>Pleosporomycetidae</taxon>
        <taxon>Pleosporales</taxon>
        <taxon>Diademaceae</taxon>
        <taxon>Clathrospora</taxon>
    </lineage>
</organism>
<name>A0A6A5S7V2_9PLEO</name>
<feature type="compositionally biased region" description="Low complexity" evidence="1">
    <location>
        <begin position="583"/>
        <end position="596"/>
    </location>
</feature>